<feature type="transmembrane region" description="Helical" evidence="6">
    <location>
        <begin position="80"/>
        <end position="99"/>
    </location>
</feature>
<comment type="caution">
    <text evidence="7">The sequence shown here is derived from an EMBL/GenBank/DDBJ whole genome shotgun (WGS) entry which is preliminary data.</text>
</comment>
<comment type="similarity">
    <text evidence="2 6">Belongs to the 4-toluene sulfonate uptake permease (TSUP) (TC 2.A.102) family.</text>
</comment>
<feature type="transmembrane region" description="Helical" evidence="6">
    <location>
        <begin position="237"/>
        <end position="256"/>
    </location>
</feature>
<evidence type="ECO:0000313" key="8">
    <source>
        <dbReference type="Proteomes" id="UP001500016"/>
    </source>
</evidence>
<comment type="subcellular location">
    <subcellularLocation>
        <location evidence="6">Cell membrane</location>
        <topology evidence="6">Multi-pass membrane protein</topology>
    </subcellularLocation>
    <subcellularLocation>
        <location evidence="1">Membrane</location>
        <topology evidence="1">Multi-pass membrane protein</topology>
    </subcellularLocation>
</comment>
<evidence type="ECO:0000256" key="3">
    <source>
        <dbReference type="ARBA" id="ARBA00022692"/>
    </source>
</evidence>
<dbReference type="RefSeq" id="WP_344533055.1">
    <property type="nucleotide sequence ID" value="NZ_BAAAPE010000015.1"/>
</dbReference>
<dbReference type="Proteomes" id="UP001500016">
    <property type="component" value="Unassembled WGS sequence"/>
</dbReference>
<evidence type="ECO:0000256" key="1">
    <source>
        <dbReference type="ARBA" id="ARBA00004141"/>
    </source>
</evidence>
<name>A0ABN2WLA0_9ACTN</name>
<proteinExistence type="inferred from homology"/>
<protein>
    <recommendedName>
        <fullName evidence="6">Probable membrane transporter protein</fullName>
    </recommendedName>
</protein>
<keyword evidence="6" id="KW-1003">Cell membrane</keyword>
<accession>A0ABN2WLA0</accession>
<keyword evidence="4 6" id="KW-1133">Transmembrane helix</keyword>
<gene>
    <name evidence="7" type="ORF">GCM10009801_63240</name>
</gene>
<dbReference type="Pfam" id="PF01925">
    <property type="entry name" value="TauE"/>
    <property type="match status" value="1"/>
</dbReference>
<reference evidence="7 8" key="1">
    <citation type="journal article" date="2019" name="Int. J. Syst. Evol. Microbiol.">
        <title>The Global Catalogue of Microorganisms (GCM) 10K type strain sequencing project: providing services to taxonomists for standard genome sequencing and annotation.</title>
        <authorList>
            <consortium name="The Broad Institute Genomics Platform"/>
            <consortium name="The Broad Institute Genome Sequencing Center for Infectious Disease"/>
            <person name="Wu L."/>
            <person name="Ma J."/>
        </authorList>
    </citation>
    <scope>NUCLEOTIDE SEQUENCE [LARGE SCALE GENOMIC DNA]</scope>
    <source>
        <strain evidence="7 8">JCM 15478</strain>
    </source>
</reference>
<evidence type="ECO:0000256" key="4">
    <source>
        <dbReference type="ARBA" id="ARBA00022989"/>
    </source>
</evidence>
<dbReference type="PANTHER" id="PTHR43701">
    <property type="entry name" value="MEMBRANE TRANSPORTER PROTEIN MJ0441-RELATED"/>
    <property type="match status" value="1"/>
</dbReference>
<feature type="transmembrane region" description="Helical" evidence="6">
    <location>
        <begin position="210"/>
        <end position="231"/>
    </location>
</feature>
<organism evidence="7 8">
    <name type="scientific">Streptomyces albiaxialis</name>
    <dbReference type="NCBI Taxonomy" id="329523"/>
    <lineage>
        <taxon>Bacteria</taxon>
        <taxon>Bacillati</taxon>
        <taxon>Actinomycetota</taxon>
        <taxon>Actinomycetes</taxon>
        <taxon>Kitasatosporales</taxon>
        <taxon>Streptomycetaceae</taxon>
        <taxon>Streptomyces</taxon>
    </lineage>
</organism>
<dbReference type="EMBL" id="BAAAPE010000015">
    <property type="protein sequence ID" value="GAA2094790.1"/>
    <property type="molecule type" value="Genomic_DNA"/>
</dbReference>
<evidence type="ECO:0000256" key="2">
    <source>
        <dbReference type="ARBA" id="ARBA00009142"/>
    </source>
</evidence>
<dbReference type="PANTHER" id="PTHR43701:SF2">
    <property type="entry name" value="MEMBRANE TRANSPORTER PROTEIN YJNA-RELATED"/>
    <property type="match status" value="1"/>
</dbReference>
<dbReference type="InterPro" id="IPR002781">
    <property type="entry name" value="TM_pro_TauE-like"/>
</dbReference>
<keyword evidence="8" id="KW-1185">Reference proteome</keyword>
<evidence type="ECO:0000256" key="6">
    <source>
        <dbReference type="RuleBase" id="RU363041"/>
    </source>
</evidence>
<keyword evidence="3 6" id="KW-0812">Transmembrane</keyword>
<evidence type="ECO:0000256" key="5">
    <source>
        <dbReference type="ARBA" id="ARBA00023136"/>
    </source>
</evidence>
<feature type="transmembrane region" description="Helical" evidence="6">
    <location>
        <begin position="105"/>
        <end position="125"/>
    </location>
</feature>
<dbReference type="InterPro" id="IPR051598">
    <property type="entry name" value="TSUP/Inactive_protease-like"/>
</dbReference>
<feature type="transmembrane region" description="Helical" evidence="6">
    <location>
        <begin position="46"/>
        <end position="68"/>
    </location>
</feature>
<feature type="transmembrane region" description="Helical" evidence="6">
    <location>
        <begin position="146"/>
        <end position="168"/>
    </location>
</feature>
<evidence type="ECO:0000313" key="7">
    <source>
        <dbReference type="EMBL" id="GAA2094790.1"/>
    </source>
</evidence>
<sequence length="258" mass="25721">MTDLDALTLAGLALFGLAGGIGITAVGPGGVLPTMGMFLLTGLSPTTVAGTAIATHVATGALGTYAYTRSGHLREPATRRTALLLSAAALAGTPLGVLLNTLLPGRAFGLLLAGAVAVTGVLVWVRDRRERGREEAADSHPLGLSVTLAVGLLVSVAAGLFGLGGPMLSVPLLVLCGLPVLPALAAAQAQSVVVASVGTAVYLAHGSLDWGLAVLVGVPELAGVLIGVRVARSVPTRRLKFALAATLVALAPYLALHS</sequence>
<keyword evidence="5 6" id="KW-0472">Membrane</keyword>